<dbReference type="AlphaFoldDB" id="A0A087FWA3"/>
<organism evidence="3 4">
    <name type="scientific">Arabis alpina</name>
    <name type="common">Alpine rock-cress</name>
    <dbReference type="NCBI Taxonomy" id="50452"/>
    <lineage>
        <taxon>Eukaryota</taxon>
        <taxon>Viridiplantae</taxon>
        <taxon>Streptophyta</taxon>
        <taxon>Embryophyta</taxon>
        <taxon>Tracheophyta</taxon>
        <taxon>Spermatophyta</taxon>
        <taxon>Magnoliopsida</taxon>
        <taxon>eudicotyledons</taxon>
        <taxon>Gunneridae</taxon>
        <taxon>Pentapetalae</taxon>
        <taxon>rosids</taxon>
        <taxon>malvids</taxon>
        <taxon>Brassicales</taxon>
        <taxon>Brassicaceae</taxon>
        <taxon>Arabideae</taxon>
        <taxon>Arabis</taxon>
    </lineage>
</organism>
<evidence type="ECO:0000259" key="2">
    <source>
        <dbReference type="Pfam" id="PF14845"/>
    </source>
</evidence>
<evidence type="ECO:0000256" key="1">
    <source>
        <dbReference type="ARBA" id="ARBA00022801"/>
    </source>
</evidence>
<evidence type="ECO:0000313" key="3">
    <source>
        <dbReference type="EMBL" id="KFK21905.1"/>
    </source>
</evidence>
<dbReference type="InterPro" id="IPR029018">
    <property type="entry name" value="Hex-like_dom2"/>
</dbReference>
<dbReference type="OrthoDB" id="428480at2759"/>
<reference evidence="4" key="1">
    <citation type="journal article" date="2015" name="Nat. Plants">
        <title>Genome expansion of Arabis alpina linked with retrotransposition and reduced symmetric DNA methylation.</title>
        <authorList>
            <person name="Willing E.M."/>
            <person name="Rawat V."/>
            <person name="Mandakova T."/>
            <person name="Maumus F."/>
            <person name="James G.V."/>
            <person name="Nordstroem K.J."/>
            <person name="Becker C."/>
            <person name="Warthmann N."/>
            <person name="Chica C."/>
            <person name="Szarzynska B."/>
            <person name="Zytnicki M."/>
            <person name="Albani M.C."/>
            <person name="Kiefer C."/>
            <person name="Bergonzi S."/>
            <person name="Castaings L."/>
            <person name="Mateos J.L."/>
            <person name="Berns M.C."/>
            <person name="Bujdoso N."/>
            <person name="Piofczyk T."/>
            <person name="de Lorenzo L."/>
            <person name="Barrero-Sicilia C."/>
            <person name="Mateos I."/>
            <person name="Piednoel M."/>
            <person name="Hagmann J."/>
            <person name="Chen-Min-Tao R."/>
            <person name="Iglesias-Fernandez R."/>
            <person name="Schuster S.C."/>
            <person name="Alonso-Blanco C."/>
            <person name="Roudier F."/>
            <person name="Carbonero P."/>
            <person name="Paz-Ares J."/>
            <person name="Davis S.J."/>
            <person name="Pecinka A."/>
            <person name="Quesneville H."/>
            <person name="Colot V."/>
            <person name="Lysak M.A."/>
            <person name="Weigel D."/>
            <person name="Coupland G."/>
            <person name="Schneeberger K."/>
        </authorList>
    </citation>
    <scope>NUCLEOTIDE SEQUENCE [LARGE SCALE GENOMIC DNA]</scope>
    <source>
        <strain evidence="4">cv. Pajares</strain>
    </source>
</reference>
<feature type="domain" description="Beta-hexosaminidase eukaryotic type N-terminal" evidence="2">
    <location>
        <begin position="36"/>
        <end position="91"/>
    </location>
</feature>
<gene>
    <name evidence="3" type="ORF">AALP_AAs65627U000300</name>
</gene>
<dbReference type="Proteomes" id="UP000029120">
    <property type="component" value="Unassembled WGS sequence"/>
</dbReference>
<keyword evidence="4" id="KW-1185">Reference proteome</keyword>
<dbReference type="SUPFAM" id="SSF55545">
    <property type="entry name" value="beta-N-acetylhexosaminidase-like domain"/>
    <property type="match status" value="1"/>
</dbReference>
<proteinExistence type="predicted"/>
<dbReference type="Pfam" id="PF14845">
    <property type="entry name" value="Glycohydro_20b2"/>
    <property type="match status" value="1"/>
</dbReference>
<dbReference type="InterPro" id="IPR029019">
    <property type="entry name" value="HEX_eukaryotic_N"/>
</dbReference>
<dbReference type="GO" id="GO:0016787">
    <property type="term" value="F:hydrolase activity"/>
    <property type="evidence" value="ECO:0007669"/>
    <property type="project" value="UniProtKB-KW"/>
</dbReference>
<dbReference type="Gene3D" id="3.30.379.10">
    <property type="entry name" value="Chitobiase/beta-hexosaminidase domain 2-like"/>
    <property type="match status" value="1"/>
</dbReference>
<name>A0A087FWA3_ARAAL</name>
<keyword evidence="1" id="KW-0378">Hydrolase</keyword>
<dbReference type="EMBL" id="KL994656">
    <property type="protein sequence ID" value="KFK21905.1"/>
    <property type="molecule type" value="Genomic_DNA"/>
</dbReference>
<accession>A0A087FWA3</accession>
<evidence type="ECO:0000313" key="4">
    <source>
        <dbReference type="Proteomes" id="UP000029120"/>
    </source>
</evidence>
<dbReference type="Gramene" id="KFK21905">
    <property type="protein sequence ID" value="KFK21905"/>
    <property type="gene ID" value="AALP_AAs65627U000300"/>
</dbReference>
<dbReference type="eggNOG" id="KOG2499">
    <property type="taxonomic scope" value="Eukaryota"/>
</dbReference>
<protein>
    <recommendedName>
        <fullName evidence="2">Beta-hexosaminidase eukaryotic type N-terminal domain-containing protein</fullName>
    </recommendedName>
</protein>
<sequence>MAITGEETLSVDPTISLIVGGNGGGSPIVKAAFESMIITSLKIIVHSKSDKLKLGVDESYTLMVSKKDEHSIVGEAKIEANTVYGALRGLELLFLDALALNCMIEISSEYHGLVANSVYFFPENLAANCVPLII</sequence>